<gene>
    <name evidence="4" type="ORF">FHS55_003722</name>
</gene>
<name>A0A839ZE52_9HYPH</name>
<evidence type="ECO:0000259" key="3">
    <source>
        <dbReference type="PROSITE" id="PS51186"/>
    </source>
</evidence>
<dbReference type="AlphaFoldDB" id="A0A839ZE52"/>
<dbReference type="PANTHER" id="PTHR43877">
    <property type="entry name" value="AMINOALKYLPHOSPHONATE N-ACETYLTRANSFERASE-RELATED-RELATED"/>
    <property type="match status" value="1"/>
</dbReference>
<dbReference type="InterPro" id="IPR050832">
    <property type="entry name" value="Bact_Acetyltransf"/>
</dbReference>
<dbReference type="PROSITE" id="PS51186">
    <property type="entry name" value="GNAT"/>
    <property type="match status" value="1"/>
</dbReference>
<dbReference type="InterPro" id="IPR016181">
    <property type="entry name" value="Acyl_CoA_acyltransferase"/>
</dbReference>
<accession>A0A839ZE52</accession>
<organism evidence="4 5">
    <name type="scientific">Ancylobacter tetraedralis</name>
    <dbReference type="NCBI Taxonomy" id="217068"/>
    <lineage>
        <taxon>Bacteria</taxon>
        <taxon>Pseudomonadati</taxon>
        <taxon>Pseudomonadota</taxon>
        <taxon>Alphaproteobacteria</taxon>
        <taxon>Hyphomicrobiales</taxon>
        <taxon>Xanthobacteraceae</taxon>
        <taxon>Ancylobacter</taxon>
    </lineage>
</organism>
<protein>
    <submittedName>
        <fullName evidence="4">GNAT superfamily N-acetyltransferase</fullName>
    </submittedName>
</protein>
<dbReference type="CDD" id="cd04301">
    <property type="entry name" value="NAT_SF"/>
    <property type="match status" value="1"/>
</dbReference>
<evidence type="ECO:0000256" key="1">
    <source>
        <dbReference type="ARBA" id="ARBA00022679"/>
    </source>
</evidence>
<keyword evidence="2" id="KW-0012">Acyltransferase</keyword>
<evidence type="ECO:0000256" key="2">
    <source>
        <dbReference type="ARBA" id="ARBA00023315"/>
    </source>
</evidence>
<reference evidence="4 5" key="1">
    <citation type="submission" date="2020-08" db="EMBL/GenBank/DDBJ databases">
        <title>Genomic Encyclopedia of Type Strains, Phase IV (KMG-IV): sequencing the most valuable type-strain genomes for metagenomic binning, comparative biology and taxonomic classification.</title>
        <authorList>
            <person name="Goeker M."/>
        </authorList>
    </citation>
    <scope>NUCLEOTIDE SEQUENCE [LARGE SCALE GENOMIC DNA]</scope>
    <source>
        <strain evidence="4 5">DSM 5895</strain>
    </source>
</reference>
<dbReference type="SUPFAM" id="SSF55729">
    <property type="entry name" value="Acyl-CoA N-acyltransferases (Nat)"/>
    <property type="match status" value="1"/>
</dbReference>
<evidence type="ECO:0000313" key="5">
    <source>
        <dbReference type="Proteomes" id="UP000533469"/>
    </source>
</evidence>
<comment type="caution">
    <text evidence="4">The sequence shown here is derived from an EMBL/GenBank/DDBJ whole genome shotgun (WGS) entry which is preliminary data.</text>
</comment>
<dbReference type="InterPro" id="IPR000182">
    <property type="entry name" value="GNAT_dom"/>
</dbReference>
<dbReference type="Proteomes" id="UP000533469">
    <property type="component" value="Unassembled WGS sequence"/>
</dbReference>
<feature type="domain" description="N-acetyltransferase" evidence="3">
    <location>
        <begin position="6"/>
        <end position="153"/>
    </location>
</feature>
<dbReference type="GO" id="GO:0016747">
    <property type="term" value="F:acyltransferase activity, transferring groups other than amino-acyl groups"/>
    <property type="evidence" value="ECO:0007669"/>
    <property type="project" value="InterPro"/>
</dbReference>
<dbReference type="Pfam" id="PF00583">
    <property type="entry name" value="Acetyltransf_1"/>
    <property type="match status" value="1"/>
</dbReference>
<dbReference type="EMBL" id="JACICD010000008">
    <property type="protein sequence ID" value="MBB3773091.1"/>
    <property type="molecule type" value="Genomic_DNA"/>
</dbReference>
<dbReference type="Gene3D" id="3.40.630.30">
    <property type="match status" value="1"/>
</dbReference>
<proteinExistence type="predicted"/>
<dbReference type="RefSeq" id="WP_183191249.1">
    <property type="nucleotide sequence ID" value="NZ_JACICD010000008.1"/>
</dbReference>
<keyword evidence="5" id="KW-1185">Reference proteome</keyword>
<evidence type="ECO:0000313" key="4">
    <source>
        <dbReference type="EMBL" id="MBB3773091.1"/>
    </source>
</evidence>
<keyword evidence="1 4" id="KW-0808">Transferase</keyword>
<sequence>MSSTNGAIRPLGTDDEAIWRPLWQAYLTFYEAELPEAVTQTTWARLMDPAEPVRGALAFDTDGRAVGLVHWLFHRSTWAEGDYCYLNDLFVDGDQRGKGVGRALIDHVHADAAAQGAVKVYWLTHETNTTAQRLYNAVAERTGFIQYRKLINR</sequence>